<dbReference type="Proteomes" id="UP001549145">
    <property type="component" value="Unassembled WGS sequence"/>
</dbReference>
<evidence type="ECO:0008006" key="3">
    <source>
        <dbReference type="Google" id="ProtNLM"/>
    </source>
</evidence>
<comment type="caution">
    <text evidence="1">The sequence shown here is derived from an EMBL/GenBank/DDBJ whole genome shotgun (WGS) entry which is preliminary data.</text>
</comment>
<dbReference type="RefSeq" id="WP_238276077.1">
    <property type="nucleotide sequence ID" value="NZ_BPQL01000013.1"/>
</dbReference>
<accession>A0ABV2LD09</accession>
<sequence>MVQSLLQHFAASLRENASVREISELTDRQFADIGGDRLSAKLLEKARQRRAREHVPFHASVGVFSYPTV</sequence>
<evidence type="ECO:0000313" key="1">
    <source>
        <dbReference type="EMBL" id="MET3695474.1"/>
    </source>
</evidence>
<evidence type="ECO:0000313" key="2">
    <source>
        <dbReference type="Proteomes" id="UP001549145"/>
    </source>
</evidence>
<dbReference type="EMBL" id="JBEPMM010000029">
    <property type="protein sequence ID" value="MET3695474.1"/>
    <property type="molecule type" value="Genomic_DNA"/>
</dbReference>
<reference evidence="1 2" key="1">
    <citation type="submission" date="2024-06" db="EMBL/GenBank/DDBJ databases">
        <title>Genomic Encyclopedia of Type Strains, Phase IV (KMG-IV): sequencing the most valuable type-strain genomes for metagenomic binning, comparative biology and taxonomic classification.</title>
        <authorList>
            <person name="Goeker M."/>
        </authorList>
    </citation>
    <scope>NUCLEOTIDE SEQUENCE [LARGE SCALE GENOMIC DNA]</scope>
    <source>
        <strain evidence="1 2">DSM 21331</strain>
    </source>
</reference>
<proteinExistence type="predicted"/>
<name>A0ABV2LD09_9HYPH</name>
<organism evidence="1 2">
    <name type="scientific">Methylobacterium goesingense</name>
    <dbReference type="NCBI Taxonomy" id="243690"/>
    <lineage>
        <taxon>Bacteria</taxon>
        <taxon>Pseudomonadati</taxon>
        <taxon>Pseudomonadota</taxon>
        <taxon>Alphaproteobacteria</taxon>
        <taxon>Hyphomicrobiales</taxon>
        <taxon>Methylobacteriaceae</taxon>
        <taxon>Methylobacterium</taxon>
    </lineage>
</organism>
<gene>
    <name evidence="1" type="ORF">ABID43_005042</name>
</gene>
<protein>
    <recommendedName>
        <fullName evidence="3">Transposase</fullName>
    </recommendedName>
</protein>
<keyword evidence="2" id="KW-1185">Reference proteome</keyword>